<dbReference type="AlphaFoldDB" id="A0A285MR66"/>
<organism evidence="1 2">
    <name type="scientific">Flagellimonas pacifica</name>
    <dbReference type="NCBI Taxonomy" id="1247520"/>
    <lineage>
        <taxon>Bacteria</taxon>
        <taxon>Pseudomonadati</taxon>
        <taxon>Bacteroidota</taxon>
        <taxon>Flavobacteriia</taxon>
        <taxon>Flavobacteriales</taxon>
        <taxon>Flavobacteriaceae</taxon>
        <taxon>Flagellimonas</taxon>
    </lineage>
</organism>
<accession>A0A285MR66</accession>
<evidence type="ECO:0000313" key="1">
    <source>
        <dbReference type="EMBL" id="SNY99670.1"/>
    </source>
</evidence>
<evidence type="ECO:0000313" key="2">
    <source>
        <dbReference type="Proteomes" id="UP000219048"/>
    </source>
</evidence>
<dbReference type="RefSeq" id="WP_097045151.1">
    <property type="nucleotide sequence ID" value="NZ_OBEH01000002.1"/>
</dbReference>
<reference evidence="2" key="1">
    <citation type="submission" date="2017-09" db="EMBL/GenBank/DDBJ databases">
        <authorList>
            <person name="Varghese N."/>
            <person name="Submissions S."/>
        </authorList>
    </citation>
    <scope>NUCLEOTIDE SEQUENCE [LARGE SCALE GENOMIC DNA]</scope>
    <source>
        <strain evidence="2">DSM 25885</strain>
    </source>
</reference>
<sequence>MWKSLKNKNTLLLFGFSLAIFLCYKLAISKTLILRKEYQRLSQEEQLFRNVPQQLALLSKKESHLDSLLQQLNLNNTSLENDLLRMVNHEVAKNDLKVIDFNPPHVSEINGTLTKTYNFTLRGPFTSLIRLIHTLEQQYSFGQITHLDFTKQKNYRSRKDYLEVTVFIQRLE</sequence>
<dbReference type="Proteomes" id="UP000219048">
    <property type="component" value="Unassembled WGS sequence"/>
</dbReference>
<evidence type="ECO:0008006" key="3">
    <source>
        <dbReference type="Google" id="ProtNLM"/>
    </source>
</evidence>
<keyword evidence="2" id="KW-1185">Reference proteome</keyword>
<gene>
    <name evidence="1" type="ORF">SAMN06265377_1481</name>
</gene>
<proteinExistence type="predicted"/>
<dbReference type="OrthoDB" id="1343945at2"/>
<protein>
    <recommendedName>
        <fullName evidence="3">General secretion pathway protein</fullName>
    </recommendedName>
</protein>
<dbReference type="EMBL" id="OBEH01000002">
    <property type="protein sequence ID" value="SNY99670.1"/>
    <property type="molecule type" value="Genomic_DNA"/>
</dbReference>
<name>A0A285MR66_9FLAO</name>